<keyword evidence="10" id="KW-1185">Reference proteome</keyword>
<comment type="function">
    <text evidence="8">Component of the Mediator complex, a coactivator involved in the regulated transcription of nearly all RNA polymerase II-dependent genes. Mediator functions as a bridge to convey information from gene-specific regulatory proteins to the basal RNA polymerase II transcription machinery. Mediator is recruited to promoters by direct interactions with regulatory proteins and serves as a scaffold for the assembly of a functional preinitiation complex with RNA polymerase II and the general transcription factors.</text>
</comment>
<evidence type="ECO:0000256" key="7">
    <source>
        <dbReference type="ARBA" id="ARBA00032012"/>
    </source>
</evidence>
<comment type="subcellular location">
    <subcellularLocation>
        <location evidence="1 8">Nucleus</location>
    </subcellularLocation>
</comment>
<keyword evidence="5 8" id="KW-0804">Transcription</keyword>
<evidence type="ECO:0000256" key="6">
    <source>
        <dbReference type="ARBA" id="ARBA00023242"/>
    </source>
</evidence>
<dbReference type="Gene3D" id="2.40.320.10">
    <property type="entry name" value="Hypothetical Protein Pfu-838710-001"/>
    <property type="match status" value="1"/>
</dbReference>
<evidence type="ECO:0000256" key="5">
    <source>
        <dbReference type="ARBA" id="ARBA00023163"/>
    </source>
</evidence>
<evidence type="ECO:0000313" key="10">
    <source>
        <dbReference type="Proteomes" id="UP001056384"/>
    </source>
</evidence>
<sequence length="237" mass="26429">MREYLLYTQIPAAREEQVLSILAGLSGNQPTPINEHVVLYAQQKAQEAAVSKKQSQNKPSAVAQPLLNYRLSRDFDVEDEAPSNVQPWTFRAESVPDSGLSGYIARSVTEHPATSDELARMKQPQLYQFKRQYVQTGNRFVRDNVIVKILRYYSHHGQMPQDPIDAAPVVASKLKLVDGSGTWLIEVTIRVEDGADTDLNDKAIKELMSFQSSVTGALDLIAPDRLALDTRVKHVAV</sequence>
<dbReference type="OrthoDB" id="5348092at2759"/>
<evidence type="ECO:0000256" key="1">
    <source>
        <dbReference type="ARBA" id="ARBA00004123"/>
    </source>
</evidence>
<dbReference type="Proteomes" id="UP001056384">
    <property type="component" value="Chromosome 11"/>
</dbReference>
<dbReference type="PANTHER" id="PTHR13321:SF2">
    <property type="entry name" value="MEDIATOR OF RNA POLYMERASE II TRANSCRIPTION SUBUNIT 18"/>
    <property type="match status" value="1"/>
</dbReference>
<dbReference type="GO" id="GO:0006357">
    <property type="term" value="P:regulation of transcription by RNA polymerase II"/>
    <property type="evidence" value="ECO:0007669"/>
    <property type="project" value="InterPro"/>
</dbReference>
<proteinExistence type="inferred from homology"/>
<protein>
    <recommendedName>
        <fullName evidence="3 8">Mediator of RNA polymerase II transcription subunit 18</fullName>
    </recommendedName>
    <alternativeName>
        <fullName evidence="7 8">Mediator complex subunit 18</fullName>
    </alternativeName>
</protein>
<gene>
    <name evidence="8" type="primary">MED18</name>
    <name evidence="9" type="ORF">Slin15195_G118180</name>
</gene>
<comment type="similarity">
    <text evidence="2 8">Belongs to the Mediator complex subunit 18 family.</text>
</comment>
<keyword evidence="8" id="KW-0010">Activator</keyword>
<evidence type="ECO:0000256" key="4">
    <source>
        <dbReference type="ARBA" id="ARBA00023015"/>
    </source>
</evidence>
<evidence type="ECO:0000313" key="9">
    <source>
        <dbReference type="EMBL" id="USW58499.1"/>
    </source>
</evidence>
<name>A0A9Q9EQ82_9PEZI</name>
<evidence type="ECO:0000256" key="8">
    <source>
        <dbReference type="RuleBase" id="RU364150"/>
    </source>
</evidence>
<dbReference type="GO" id="GO:0016592">
    <property type="term" value="C:mediator complex"/>
    <property type="evidence" value="ECO:0007669"/>
    <property type="project" value="InterPro"/>
</dbReference>
<reference evidence="9" key="1">
    <citation type="submission" date="2022-06" db="EMBL/GenBank/DDBJ databases">
        <title>Complete genome sequences of two strains of the flax pathogen Septoria linicola.</title>
        <authorList>
            <person name="Lapalu N."/>
            <person name="Simon A."/>
            <person name="Demenou B."/>
            <person name="Paumier D."/>
            <person name="Guillot M.-P."/>
            <person name="Gout L."/>
            <person name="Valade R."/>
        </authorList>
    </citation>
    <scope>NUCLEOTIDE SEQUENCE</scope>
    <source>
        <strain evidence="9">SE15195</strain>
    </source>
</reference>
<dbReference type="GO" id="GO:0070847">
    <property type="term" value="C:core mediator complex"/>
    <property type="evidence" value="ECO:0007669"/>
    <property type="project" value="TreeGrafter"/>
</dbReference>
<dbReference type="PANTHER" id="PTHR13321">
    <property type="entry name" value="MEDIATOR OF RNA POLYMERASE II TRANSCRIPTION, SUBUNIT 18"/>
    <property type="match status" value="1"/>
</dbReference>
<keyword evidence="6 8" id="KW-0539">Nucleus</keyword>
<dbReference type="InterPro" id="IPR019095">
    <property type="entry name" value="Mediator_Med18"/>
</dbReference>
<evidence type="ECO:0000256" key="3">
    <source>
        <dbReference type="ARBA" id="ARBA00019612"/>
    </source>
</evidence>
<comment type="subunit">
    <text evidence="8">Component of the Mediator complex.</text>
</comment>
<dbReference type="AlphaFoldDB" id="A0A9Q9EQ82"/>
<dbReference type="Pfam" id="PF09637">
    <property type="entry name" value="Med18"/>
    <property type="match status" value="1"/>
</dbReference>
<organism evidence="9 10">
    <name type="scientific">Septoria linicola</name>
    <dbReference type="NCBI Taxonomy" id="215465"/>
    <lineage>
        <taxon>Eukaryota</taxon>
        <taxon>Fungi</taxon>
        <taxon>Dikarya</taxon>
        <taxon>Ascomycota</taxon>
        <taxon>Pezizomycotina</taxon>
        <taxon>Dothideomycetes</taxon>
        <taxon>Dothideomycetidae</taxon>
        <taxon>Mycosphaerellales</taxon>
        <taxon>Mycosphaerellaceae</taxon>
        <taxon>Septoria</taxon>
    </lineage>
</organism>
<dbReference type="GO" id="GO:0003712">
    <property type="term" value="F:transcription coregulator activity"/>
    <property type="evidence" value="ECO:0007669"/>
    <property type="project" value="InterPro"/>
</dbReference>
<evidence type="ECO:0000256" key="2">
    <source>
        <dbReference type="ARBA" id="ARBA00009814"/>
    </source>
</evidence>
<accession>A0A9Q9EQ82</accession>
<dbReference type="EMBL" id="CP099428">
    <property type="protein sequence ID" value="USW58499.1"/>
    <property type="molecule type" value="Genomic_DNA"/>
</dbReference>
<keyword evidence="4 8" id="KW-0805">Transcription regulation</keyword>
<dbReference type="GO" id="GO:0006369">
    <property type="term" value="P:termination of RNA polymerase II transcription"/>
    <property type="evidence" value="ECO:0007669"/>
    <property type="project" value="TreeGrafter"/>
</dbReference>